<evidence type="ECO:0000256" key="19">
    <source>
        <dbReference type="RuleBase" id="RU004249"/>
    </source>
</evidence>
<dbReference type="PROSITE" id="PS00324">
    <property type="entry name" value="ASPARTOKINASE"/>
    <property type="match status" value="1"/>
</dbReference>
<comment type="pathway">
    <text evidence="2 19">Amino-acid biosynthesis; L-lysine biosynthesis via DAP pathway; (S)-tetrahydrodipicolinate from L-aspartate: step 1/4.</text>
</comment>
<evidence type="ECO:0000256" key="3">
    <source>
        <dbReference type="ARBA" id="ARBA00004986"/>
    </source>
</evidence>
<dbReference type="GO" id="GO:0009088">
    <property type="term" value="P:threonine biosynthetic process"/>
    <property type="evidence" value="ECO:0007669"/>
    <property type="project" value="UniProtKB-UniPathway"/>
</dbReference>
<dbReference type="AlphaFoldDB" id="A0A5B7ATC1"/>
<keyword evidence="16" id="KW-0809">Transit peptide</keyword>
<dbReference type="InterPro" id="IPR001341">
    <property type="entry name" value="Asp_kinase"/>
</dbReference>
<evidence type="ECO:0000256" key="7">
    <source>
        <dbReference type="ARBA" id="ARBA00022528"/>
    </source>
</evidence>
<dbReference type="PANTHER" id="PTHR21499">
    <property type="entry name" value="ASPARTATE KINASE"/>
    <property type="match status" value="1"/>
</dbReference>
<evidence type="ECO:0000256" key="13">
    <source>
        <dbReference type="ARBA" id="ARBA00022741"/>
    </source>
</evidence>
<keyword evidence="13" id="KW-0547">Nucleotide-binding</keyword>
<keyword evidence="9" id="KW-0934">Plastid</keyword>
<comment type="pathway">
    <text evidence="3 19">Amino-acid biosynthesis; L-methionine biosynthesis via de novo pathway; L-homoserine from L-aspartate: step 1/3.</text>
</comment>
<evidence type="ECO:0000256" key="17">
    <source>
        <dbReference type="ARBA" id="ARBA00047872"/>
    </source>
</evidence>
<keyword evidence="11" id="KW-0791">Threonine biosynthesis</keyword>
<dbReference type="GO" id="GO:0009090">
    <property type="term" value="P:homoserine biosynthetic process"/>
    <property type="evidence" value="ECO:0007669"/>
    <property type="project" value="TreeGrafter"/>
</dbReference>
<feature type="domain" description="ACT" evidence="20">
    <location>
        <begin position="412"/>
        <end position="488"/>
    </location>
</feature>
<sequence length="575" mass="63294">MSTSLHFYGFKAPYNELKGNSHFSHMPSLSSASSRLEFVESMHLATIGGGCRRRTRKRRVFFKVCCRKGGGVEPVLEEEEREIRKSDGNVEQLTCVMKFGGSSVASAERMREVADLILSFPEERPVIVLSAMGKTTNNLLLAGEQAVCCGASNVSKINELSSIKELHLRATEELGVDTSVISAHLEELEQLLKGIAMMKELTFRTRDYLVSFGECMSTRIFAAHLNKIGANARQYDAFDIGFITTDDFTNAEILEATYPAVAKRLHSDWIIDPAIPIVTGFLGKGWKSCAVTTLGRGGSDLTATTIGKALGLREIQVWKDVDGVLTCDPSIHPHSEPVPYLTFEEAAELAYFGAQVLHPQSMRPAREADIPVRVKNSYNPKAPGTLITKTRDMSKAVLTSIVLKQNVTMLDIVSTRMLGQFGFLAKVFSIFEDLDISVDVVATSEVSISLTLDPSKIWSRELIQQELDHVVEELEKIAVVNLLQRRSIISLIGNVQRSSLILEKAFNVLRTNGVNVQMISQGASKVNMSLIVNDSEAERCVKALHYTFFESGDLSEIDMDGGFKNGTASPLSLES</sequence>
<dbReference type="InterPro" id="IPR042199">
    <property type="entry name" value="AsparK_Bifunc_asparK/hSer_DH"/>
</dbReference>
<evidence type="ECO:0000256" key="15">
    <source>
        <dbReference type="ARBA" id="ARBA00022840"/>
    </source>
</evidence>
<proteinExistence type="inferred from homology"/>
<dbReference type="GO" id="GO:0004072">
    <property type="term" value="F:aspartate kinase activity"/>
    <property type="evidence" value="ECO:0007669"/>
    <property type="project" value="UniProtKB-EC"/>
</dbReference>
<protein>
    <recommendedName>
        <fullName evidence="6">aspartate kinase</fullName>
        <ecNumber evidence="6">2.7.2.4</ecNumber>
    </recommendedName>
</protein>
<reference evidence="21" key="1">
    <citation type="submission" date="2019-08" db="EMBL/GenBank/DDBJ databases">
        <title>Reference gene set and small RNA set construction with multiple tissues from Davidia involucrata Baill.</title>
        <authorList>
            <person name="Yang H."/>
            <person name="Zhou C."/>
            <person name="Li G."/>
            <person name="Wang J."/>
            <person name="Gao P."/>
            <person name="Wang M."/>
            <person name="Wang R."/>
            <person name="Zhao Y."/>
        </authorList>
    </citation>
    <scope>NUCLEOTIDE SEQUENCE</scope>
    <source>
        <tissue evidence="21">Mixed with DoveR01_LX</tissue>
    </source>
</reference>
<dbReference type="InterPro" id="IPR041746">
    <property type="entry name" value="AK-LysC-like"/>
</dbReference>
<dbReference type="UniPathway" id="UPA00050">
    <property type="reaction ID" value="UER00461"/>
</dbReference>
<dbReference type="GO" id="GO:0009570">
    <property type="term" value="C:chloroplast stroma"/>
    <property type="evidence" value="ECO:0007669"/>
    <property type="project" value="TreeGrafter"/>
</dbReference>
<dbReference type="Gene3D" id="3.30.70.260">
    <property type="match status" value="2"/>
</dbReference>
<dbReference type="Gene3D" id="3.40.1160.10">
    <property type="entry name" value="Acetylglutamate kinase-like"/>
    <property type="match status" value="1"/>
</dbReference>
<name>A0A5B7ATC1_DAVIN</name>
<comment type="catalytic activity">
    <reaction evidence="17">
        <text>L-aspartate + ATP = 4-phospho-L-aspartate + ADP</text>
        <dbReference type="Rhea" id="RHEA:23776"/>
        <dbReference type="ChEBI" id="CHEBI:29991"/>
        <dbReference type="ChEBI" id="CHEBI:30616"/>
        <dbReference type="ChEBI" id="CHEBI:57535"/>
        <dbReference type="ChEBI" id="CHEBI:456216"/>
        <dbReference type="EC" id="2.7.2.4"/>
    </reaction>
</comment>
<dbReference type="GO" id="GO:0005524">
    <property type="term" value="F:ATP binding"/>
    <property type="evidence" value="ECO:0007669"/>
    <property type="project" value="UniProtKB-KW"/>
</dbReference>
<dbReference type="EMBL" id="GHES01028517">
    <property type="protein sequence ID" value="MPA59076.1"/>
    <property type="molecule type" value="Transcribed_RNA"/>
</dbReference>
<evidence type="ECO:0000259" key="20">
    <source>
        <dbReference type="PROSITE" id="PS51671"/>
    </source>
</evidence>
<dbReference type="UniPathway" id="UPA00034">
    <property type="reaction ID" value="UER00015"/>
</dbReference>
<dbReference type="FunFam" id="3.30.70.260:FF:000016">
    <property type="entry name" value="Aspartokinase"/>
    <property type="match status" value="1"/>
</dbReference>
<comment type="function">
    <text evidence="18">Involved in the first step of essential amino acids lysine, threonine, methionine and isoleucine synthesis via the aspartate-family pathway.</text>
</comment>
<dbReference type="SUPFAM" id="SSF53633">
    <property type="entry name" value="Carbamate kinase-like"/>
    <property type="match status" value="1"/>
</dbReference>
<comment type="pathway">
    <text evidence="4 19">Amino-acid biosynthesis; L-threonine biosynthesis; L-threonine from L-aspartate: step 1/5.</text>
</comment>
<dbReference type="FunFam" id="3.40.1160.10:FF:000012">
    <property type="entry name" value="Aspartokinase"/>
    <property type="match status" value="1"/>
</dbReference>
<dbReference type="FunFam" id="1.20.120.1320:FF:000001">
    <property type="entry name" value="Aspartokinase"/>
    <property type="match status" value="1"/>
</dbReference>
<evidence type="ECO:0000256" key="10">
    <source>
        <dbReference type="ARBA" id="ARBA00022679"/>
    </source>
</evidence>
<dbReference type="PROSITE" id="PS51671">
    <property type="entry name" value="ACT"/>
    <property type="match status" value="1"/>
</dbReference>
<evidence type="ECO:0000256" key="16">
    <source>
        <dbReference type="ARBA" id="ARBA00022946"/>
    </source>
</evidence>
<evidence type="ECO:0000256" key="1">
    <source>
        <dbReference type="ARBA" id="ARBA00004229"/>
    </source>
</evidence>
<evidence type="ECO:0000256" key="12">
    <source>
        <dbReference type="ARBA" id="ARBA00022737"/>
    </source>
</evidence>
<evidence type="ECO:0000313" key="21">
    <source>
        <dbReference type="EMBL" id="MPA59076.1"/>
    </source>
</evidence>
<evidence type="ECO:0000256" key="2">
    <source>
        <dbReference type="ARBA" id="ARBA00004766"/>
    </source>
</evidence>
<keyword evidence="15" id="KW-0067">ATP-binding</keyword>
<dbReference type="FunFam" id="3.30.70.260:FF:000020">
    <property type="entry name" value="Aspartokinase 1"/>
    <property type="match status" value="1"/>
</dbReference>
<dbReference type="InterPro" id="IPR002912">
    <property type="entry name" value="ACT_dom"/>
</dbReference>
<gene>
    <name evidence="21" type="ORF">Din_028517</name>
</gene>
<dbReference type="InterPro" id="IPR047896">
    <property type="entry name" value="AK1_ACT_1"/>
</dbReference>
<accession>A0A5B7ATC1</accession>
<dbReference type="CDD" id="cd04933">
    <property type="entry name" value="ACT_AK1-AT_1"/>
    <property type="match status" value="1"/>
</dbReference>
<keyword evidence="12" id="KW-0677">Repeat</keyword>
<dbReference type="Pfam" id="PF22468">
    <property type="entry name" value="ACT_9"/>
    <property type="match status" value="1"/>
</dbReference>
<evidence type="ECO:0000256" key="6">
    <source>
        <dbReference type="ARBA" id="ARBA00013059"/>
    </source>
</evidence>
<dbReference type="EC" id="2.7.2.4" evidence="6"/>
<dbReference type="GO" id="GO:0005829">
    <property type="term" value="C:cytosol"/>
    <property type="evidence" value="ECO:0007669"/>
    <property type="project" value="TreeGrafter"/>
</dbReference>
<dbReference type="Pfam" id="PF00696">
    <property type="entry name" value="AA_kinase"/>
    <property type="match status" value="1"/>
</dbReference>
<dbReference type="PANTHER" id="PTHR21499:SF59">
    <property type="entry name" value="ASPARTOKINASE"/>
    <property type="match status" value="1"/>
</dbReference>
<evidence type="ECO:0000256" key="8">
    <source>
        <dbReference type="ARBA" id="ARBA00022605"/>
    </source>
</evidence>
<dbReference type="InterPro" id="IPR018042">
    <property type="entry name" value="Aspartate_kinase_CS"/>
</dbReference>
<comment type="similarity">
    <text evidence="5">Belongs to the aspartokinase family.</text>
</comment>
<evidence type="ECO:0000256" key="14">
    <source>
        <dbReference type="ARBA" id="ARBA00022777"/>
    </source>
</evidence>
<dbReference type="Gene3D" id="1.20.120.1320">
    <property type="entry name" value="Aspartokinase, catalytic domain"/>
    <property type="match status" value="1"/>
</dbReference>
<evidence type="ECO:0000256" key="18">
    <source>
        <dbReference type="ARBA" id="ARBA00056387"/>
    </source>
</evidence>
<keyword evidence="14" id="KW-0418">Kinase</keyword>
<keyword evidence="7" id="KW-0150">Chloroplast</keyword>
<dbReference type="GO" id="GO:0009089">
    <property type="term" value="P:lysine biosynthetic process via diaminopimelate"/>
    <property type="evidence" value="ECO:0007669"/>
    <property type="project" value="UniProtKB-UniPathway"/>
</dbReference>
<dbReference type="UniPathway" id="UPA00051">
    <property type="reaction ID" value="UER00462"/>
</dbReference>
<dbReference type="InterPro" id="IPR045865">
    <property type="entry name" value="ACT-like_dom_sf"/>
</dbReference>
<evidence type="ECO:0000256" key="9">
    <source>
        <dbReference type="ARBA" id="ARBA00022640"/>
    </source>
</evidence>
<evidence type="ECO:0000256" key="11">
    <source>
        <dbReference type="ARBA" id="ARBA00022697"/>
    </source>
</evidence>
<dbReference type="NCBIfam" id="TIGR00657">
    <property type="entry name" value="asp_kinases"/>
    <property type="match status" value="1"/>
</dbReference>
<evidence type="ECO:0000256" key="4">
    <source>
        <dbReference type="ARBA" id="ARBA00005139"/>
    </source>
</evidence>
<comment type="subcellular location">
    <subcellularLocation>
        <location evidence="1">Plastid</location>
        <location evidence="1">Chloroplast</location>
    </subcellularLocation>
</comment>
<dbReference type="InterPro" id="IPR036393">
    <property type="entry name" value="AceGlu_kinase-like_sf"/>
</dbReference>
<evidence type="ECO:0000256" key="5">
    <source>
        <dbReference type="ARBA" id="ARBA00010122"/>
    </source>
</evidence>
<keyword evidence="10" id="KW-0808">Transferase</keyword>
<dbReference type="InterPro" id="IPR001048">
    <property type="entry name" value="Asp/Glu/Uridylate_kinase"/>
</dbReference>
<dbReference type="InterPro" id="IPR054352">
    <property type="entry name" value="ACT_Aspartokinase"/>
</dbReference>
<keyword evidence="8 19" id="KW-0028">Amino-acid biosynthesis</keyword>
<dbReference type="CDD" id="cd04244">
    <property type="entry name" value="AAK_AK-LysC-like"/>
    <property type="match status" value="1"/>
</dbReference>
<dbReference type="SUPFAM" id="SSF55021">
    <property type="entry name" value="ACT-like"/>
    <property type="match status" value="2"/>
</dbReference>
<organism evidence="21">
    <name type="scientific">Davidia involucrata</name>
    <name type="common">Dove tree</name>
    <dbReference type="NCBI Taxonomy" id="16924"/>
    <lineage>
        <taxon>Eukaryota</taxon>
        <taxon>Viridiplantae</taxon>
        <taxon>Streptophyta</taxon>
        <taxon>Embryophyta</taxon>
        <taxon>Tracheophyta</taxon>
        <taxon>Spermatophyta</taxon>
        <taxon>Magnoliopsida</taxon>
        <taxon>eudicotyledons</taxon>
        <taxon>Gunneridae</taxon>
        <taxon>Pentapetalae</taxon>
        <taxon>asterids</taxon>
        <taxon>Cornales</taxon>
        <taxon>Nyssaceae</taxon>
        <taxon>Davidia</taxon>
    </lineage>
</organism>